<evidence type="ECO:0000313" key="3">
    <source>
        <dbReference type="Proteomes" id="UP001566132"/>
    </source>
</evidence>
<evidence type="ECO:0000256" key="1">
    <source>
        <dbReference type="SAM" id="MobiDB-lite"/>
    </source>
</evidence>
<evidence type="ECO:0000313" key="2">
    <source>
        <dbReference type="EMBL" id="KAL1506758.1"/>
    </source>
</evidence>
<dbReference type="EMBL" id="JBDJPC010000004">
    <property type="protein sequence ID" value="KAL1506758.1"/>
    <property type="molecule type" value="Genomic_DNA"/>
</dbReference>
<comment type="caution">
    <text evidence="2">The sequence shown here is derived from an EMBL/GenBank/DDBJ whole genome shotgun (WGS) entry which is preliminary data.</text>
</comment>
<dbReference type="AlphaFoldDB" id="A0ABD1F0S0"/>
<organism evidence="2 3">
    <name type="scientific">Hypothenemus hampei</name>
    <name type="common">Coffee berry borer</name>
    <dbReference type="NCBI Taxonomy" id="57062"/>
    <lineage>
        <taxon>Eukaryota</taxon>
        <taxon>Metazoa</taxon>
        <taxon>Ecdysozoa</taxon>
        <taxon>Arthropoda</taxon>
        <taxon>Hexapoda</taxon>
        <taxon>Insecta</taxon>
        <taxon>Pterygota</taxon>
        <taxon>Neoptera</taxon>
        <taxon>Endopterygota</taxon>
        <taxon>Coleoptera</taxon>
        <taxon>Polyphaga</taxon>
        <taxon>Cucujiformia</taxon>
        <taxon>Curculionidae</taxon>
        <taxon>Scolytinae</taxon>
        <taxon>Hypothenemus</taxon>
    </lineage>
</organism>
<feature type="compositionally biased region" description="Basic and acidic residues" evidence="1">
    <location>
        <begin position="11"/>
        <end position="42"/>
    </location>
</feature>
<accession>A0ABD1F0S0</accession>
<reference evidence="2 3" key="1">
    <citation type="submission" date="2024-05" db="EMBL/GenBank/DDBJ databases">
        <title>Genetic variation in Jamaican populations of the coffee berry borer (Hypothenemus hampei).</title>
        <authorList>
            <person name="Errbii M."/>
            <person name="Myrie A."/>
        </authorList>
    </citation>
    <scope>NUCLEOTIDE SEQUENCE [LARGE SCALE GENOMIC DNA]</scope>
    <source>
        <strain evidence="2">JA-Hopewell-2020-01-JO</strain>
        <tissue evidence="2">Whole body</tissue>
    </source>
</reference>
<feature type="region of interest" description="Disordered" evidence="1">
    <location>
        <begin position="1"/>
        <end position="48"/>
    </location>
</feature>
<proteinExistence type="predicted"/>
<protein>
    <submittedName>
        <fullName evidence="2">Uncharacterized protein</fullName>
    </submittedName>
</protein>
<dbReference type="Proteomes" id="UP001566132">
    <property type="component" value="Unassembled WGS sequence"/>
</dbReference>
<keyword evidence="3" id="KW-1185">Reference proteome</keyword>
<feature type="compositionally biased region" description="Acidic residues" evidence="1">
    <location>
        <begin position="1"/>
        <end position="10"/>
    </location>
</feature>
<sequence>MGENNEDMEDEQARCPKDNNEDMEVIKDEPARLPEENNENRNNRRPRKRDLYRYAVCKMCNIV</sequence>
<name>A0ABD1F0S0_HYPHA</name>
<gene>
    <name evidence="2" type="ORF">ABEB36_006061</name>
</gene>